<protein>
    <submittedName>
        <fullName evidence="2">Uncharacterized protein</fullName>
    </submittedName>
</protein>
<dbReference type="PANTHER" id="PTHR36388">
    <property type="entry name" value="OS02G0469000 PROTEIN"/>
    <property type="match status" value="1"/>
</dbReference>
<keyword evidence="4" id="KW-1185">Reference proteome</keyword>
<feature type="compositionally biased region" description="Low complexity" evidence="1">
    <location>
        <begin position="107"/>
        <end position="126"/>
    </location>
</feature>
<organism evidence="2 4">
    <name type="scientific">Dorcoceras hygrometricum</name>
    <dbReference type="NCBI Taxonomy" id="472368"/>
    <lineage>
        <taxon>Eukaryota</taxon>
        <taxon>Viridiplantae</taxon>
        <taxon>Streptophyta</taxon>
        <taxon>Embryophyta</taxon>
        <taxon>Tracheophyta</taxon>
        <taxon>Spermatophyta</taxon>
        <taxon>Magnoliopsida</taxon>
        <taxon>eudicotyledons</taxon>
        <taxon>Gunneridae</taxon>
        <taxon>Pentapetalae</taxon>
        <taxon>asterids</taxon>
        <taxon>lamiids</taxon>
        <taxon>Lamiales</taxon>
        <taxon>Gesneriaceae</taxon>
        <taxon>Didymocarpoideae</taxon>
        <taxon>Trichosporeae</taxon>
        <taxon>Loxocarpinae</taxon>
        <taxon>Dorcoceras</taxon>
    </lineage>
</organism>
<reference evidence="2 4" key="1">
    <citation type="journal article" date="2015" name="Proc. Natl. Acad. Sci. U.S.A.">
        <title>The resurrection genome of Boea hygrometrica: A blueprint for survival of dehydration.</title>
        <authorList>
            <person name="Xiao L."/>
            <person name="Yang G."/>
            <person name="Zhang L."/>
            <person name="Yang X."/>
            <person name="Zhao S."/>
            <person name="Ji Z."/>
            <person name="Zhou Q."/>
            <person name="Hu M."/>
            <person name="Wang Y."/>
            <person name="Chen M."/>
            <person name="Xu Y."/>
            <person name="Jin H."/>
            <person name="Xiao X."/>
            <person name="Hu G."/>
            <person name="Bao F."/>
            <person name="Hu Y."/>
            <person name="Wan P."/>
            <person name="Li L."/>
            <person name="Deng X."/>
            <person name="Kuang T."/>
            <person name="Xiang C."/>
            <person name="Zhu J.K."/>
            <person name="Oliver M.J."/>
            <person name="He Y."/>
        </authorList>
    </citation>
    <scope>NUCLEOTIDE SEQUENCE [LARGE SCALE GENOMIC DNA]</scope>
    <source>
        <strain evidence="4">cv. XS01</strain>
    </source>
</reference>
<dbReference type="PANTHER" id="PTHR36388:SF1">
    <property type="entry name" value="OS02G0469000 PROTEIN"/>
    <property type="match status" value="1"/>
</dbReference>
<sequence>MDAGDDMAEPSVSSSGLDSVDFGQGVTVHSPEDVAWADSCLTKDPDALENGWDSLICALRETSISQPESSAHEMDNFSGSVKIEAFSSSEGTGDMKNREKATIDVASSKNDSEPSSSDGSSRENSGGFWSRHNLDDVFLPTYNENLRNLETSDPELDIVLQTYKLDQPMDGIFKTWDLDIPPEEDDLLIKQLNEALTGSSLEPNPSDESKTWRSLIDAPLEDLISGINELSLSPN</sequence>
<feature type="region of interest" description="Disordered" evidence="1">
    <location>
        <begin position="85"/>
        <end position="127"/>
    </location>
</feature>
<evidence type="ECO:0000313" key="4">
    <source>
        <dbReference type="Proteomes" id="UP000250235"/>
    </source>
</evidence>
<dbReference type="AlphaFoldDB" id="A0A2Z7D1Y6"/>
<accession>A0A2Z7D1Y6</accession>
<feature type="region of interest" description="Disordered" evidence="1">
    <location>
        <begin position="1"/>
        <end position="25"/>
    </location>
</feature>
<evidence type="ECO:0000313" key="2">
    <source>
        <dbReference type="EMBL" id="KZV53472.1"/>
    </source>
</evidence>
<evidence type="ECO:0000313" key="3">
    <source>
        <dbReference type="EMBL" id="KZV53473.1"/>
    </source>
</evidence>
<proteinExistence type="predicted"/>
<gene>
    <name evidence="2" type="ORF">F511_14838</name>
    <name evidence="3" type="ORF">F511_14839</name>
</gene>
<name>A0A2Z7D1Y6_9LAMI</name>
<dbReference type="Proteomes" id="UP000250235">
    <property type="component" value="Unassembled WGS sequence"/>
</dbReference>
<reference evidence="2" key="2">
    <citation type="submission" date="2016-02" db="EMBL/GenBank/DDBJ databases">
        <authorList>
            <person name="Alioto T."/>
            <person name="Alioto T."/>
        </authorList>
    </citation>
    <scope>NUCLEOTIDE SEQUENCE</scope>
</reference>
<dbReference type="OrthoDB" id="1894296at2759"/>
<evidence type="ECO:0000256" key="1">
    <source>
        <dbReference type="SAM" id="MobiDB-lite"/>
    </source>
</evidence>
<dbReference type="EMBL" id="KQ990357">
    <property type="protein sequence ID" value="KZV53472.1"/>
    <property type="molecule type" value="Genomic_DNA"/>
</dbReference>
<dbReference type="EMBL" id="KQ990357">
    <property type="protein sequence ID" value="KZV53473.1"/>
    <property type="molecule type" value="Genomic_DNA"/>
</dbReference>
<feature type="compositionally biased region" description="Basic and acidic residues" evidence="1">
    <location>
        <begin position="93"/>
        <end position="102"/>
    </location>
</feature>